<protein>
    <submittedName>
        <fullName evidence="2">Uncharacterized protein</fullName>
    </submittedName>
</protein>
<keyword evidence="1" id="KW-1133">Transmembrane helix</keyword>
<gene>
    <name evidence="2" type="ORF">MDA_GLEAN10023517</name>
</gene>
<sequence length="71" mass="7652">MLTTAAIVSLKLRKAVSCSSTVLIVLDQTALRRQRREMQAAEWLCSSLLMSASLAANVFTFIAAAAIQRGP</sequence>
<dbReference type="Proteomes" id="UP000010556">
    <property type="component" value="Unassembled WGS sequence"/>
</dbReference>
<dbReference type="AlphaFoldDB" id="L5M044"/>
<organism evidence="2 3">
    <name type="scientific">Myotis davidii</name>
    <name type="common">David's myotis</name>
    <dbReference type="NCBI Taxonomy" id="225400"/>
    <lineage>
        <taxon>Eukaryota</taxon>
        <taxon>Metazoa</taxon>
        <taxon>Chordata</taxon>
        <taxon>Craniata</taxon>
        <taxon>Vertebrata</taxon>
        <taxon>Euteleostomi</taxon>
        <taxon>Mammalia</taxon>
        <taxon>Eutheria</taxon>
        <taxon>Laurasiatheria</taxon>
        <taxon>Chiroptera</taxon>
        <taxon>Yangochiroptera</taxon>
        <taxon>Vespertilionidae</taxon>
        <taxon>Myotis</taxon>
    </lineage>
</organism>
<name>L5M044_MYODS</name>
<reference evidence="3" key="1">
    <citation type="journal article" date="2013" name="Science">
        <title>Comparative analysis of bat genomes provides insight into the evolution of flight and immunity.</title>
        <authorList>
            <person name="Zhang G."/>
            <person name="Cowled C."/>
            <person name="Shi Z."/>
            <person name="Huang Z."/>
            <person name="Bishop-Lilly K.A."/>
            <person name="Fang X."/>
            <person name="Wynne J.W."/>
            <person name="Xiong Z."/>
            <person name="Baker M.L."/>
            <person name="Zhao W."/>
            <person name="Tachedjian M."/>
            <person name="Zhu Y."/>
            <person name="Zhou P."/>
            <person name="Jiang X."/>
            <person name="Ng J."/>
            <person name="Yang L."/>
            <person name="Wu L."/>
            <person name="Xiao J."/>
            <person name="Feng Y."/>
            <person name="Chen Y."/>
            <person name="Sun X."/>
            <person name="Zhang Y."/>
            <person name="Marsh G.A."/>
            <person name="Crameri G."/>
            <person name="Broder C.C."/>
            <person name="Frey K.G."/>
            <person name="Wang L.F."/>
            <person name="Wang J."/>
        </authorList>
    </citation>
    <scope>NUCLEOTIDE SEQUENCE [LARGE SCALE GENOMIC DNA]</scope>
</reference>
<keyword evidence="3" id="KW-1185">Reference proteome</keyword>
<proteinExistence type="predicted"/>
<feature type="transmembrane region" description="Helical" evidence="1">
    <location>
        <begin position="43"/>
        <end position="67"/>
    </location>
</feature>
<keyword evidence="1" id="KW-0812">Transmembrane</keyword>
<accession>L5M044</accession>
<evidence type="ECO:0000256" key="1">
    <source>
        <dbReference type="SAM" id="Phobius"/>
    </source>
</evidence>
<keyword evidence="1" id="KW-0472">Membrane</keyword>
<dbReference type="EMBL" id="KB105949">
    <property type="protein sequence ID" value="ELK31731.1"/>
    <property type="molecule type" value="Genomic_DNA"/>
</dbReference>
<evidence type="ECO:0000313" key="3">
    <source>
        <dbReference type="Proteomes" id="UP000010556"/>
    </source>
</evidence>
<evidence type="ECO:0000313" key="2">
    <source>
        <dbReference type="EMBL" id="ELK31731.1"/>
    </source>
</evidence>